<dbReference type="GO" id="GO:0003682">
    <property type="term" value="F:chromatin binding"/>
    <property type="evidence" value="ECO:0007669"/>
    <property type="project" value="TreeGrafter"/>
</dbReference>
<evidence type="ECO:0000313" key="7">
    <source>
        <dbReference type="EMBL" id="GMT23340.1"/>
    </source>
</evidence>
<dbReference type="GO" id="GO:0005634">
    <property type="term" value="C:nucleus"/>
    <property type="evidence" value="ECO:0007669"/>
    <property type="project" value="UniProtKB-SubCell"/>
</dbReference>
<feature type="region of interest" description="Disordered" evidence="4">
    <location>
        <begin position="322"/>
        <end position="369"/>
    </location>
</feature>
<dbReference type="GO" id="GO:0000796">
    <property type="term" value="C:condensin complex"/>
    <property type="evidence" value="ECO:0007669"/>
    <property type="project" value="TreeGrafter"/>
</dbReference>
<evidence type="ECO:0000256" key="1">
    <source>
        <dbReference type="ARBA" id="ARBA00004123"/>
    </source>
</evidence>
<dbReference type="AlphaFoldDB" id="A0AAV5VZ38"/>
<protein>
    <recommendedName>
        <fullName evidence="9">Condensin-2 complex subunit H2 C-terminal domain-containing protein</fullName>
    </recommendedName>
</protein>
<evidence type="ECO:0000313" key="8">
    <source>
        <dbReference type="Proteomes" id="UP001432322"/>
    </source>
</evidence>
<feature type="compositionally biased region" description="Basic and acidic residues" evidence="4">
    <location>
        <begin position="516"/>
        <end position="526"/>
    </location>
</feature>
<proteinExistence type="inferred from homology"/>
<dbReference type="PANTHER" id="PTHR14324:SF3">
    <property type="entry name" value="CONDENSIN-2 COMPLEX SUBUNIT H2"/>
    <property type="match status" value="1"/>
</dbReference>
<dbReference type="Proteomes" id="UP001432322">
    <property type="component" value="Unassembled WGS sequence"/>
</dbReference>
<keyword evidence="3" id="KW-0539">Nucleus</keyword>
<evidence type="ECO:0000259" key="5">
    <source>
        <dbReference type="Pfam" id="PF06278"/>
    </source>
</evidence>
<keyword evidence="8" id="KW-1185">Reference proteome</keyword>
<feature type="compositionally biased region" description="Basic and acidic residues" evidence="4">
    <location>
        <begin position="533"/>
        <end position="552"/>
    </location>
</feature>
<feature type="compositionally biased region" description="Gly residues" evidence="4">
    <location>
        <begin position="328"/>
        <end position="341"/>
    </location>
</feature>
<dbReference type="Pfam" id="PF16858">
    <property type="entry name" value="CNDH2_C"/>
    <property type="match status" value="1"/>
</dbReference>
<evidence type="ECO:0000256" key="3">
    <source>
        <dbReference type="ARBA" id="ARBA00023242"/>
    </source>
</evidence>
<evidence type="ECO:0000256" key="2">
    <source>
        <dbReference type="ARBA" id="ARBA00007844"/>
    </source>
</evidence>
<dbReference type="GO" id="GO:0051306">
    <property type="term" value="P:mitotic sister chromatid separation"/>
    <property type="evidence" value="ECO:0007669"/>
    <property type="project" value="TreeGrafter"/>
</dbReference>
<reference evidence="7" key="1">
    <citation type="submission" date="2023-10" db="EMBL/GenBank/DDBJ databases">
        <title>Genome assembly of Pristionchus species.</title>
        <authorList>
            <person name="Yoshida K."/>
            <person name="Sommer R.J."/>
        </authorList>
    </citation>
    <scope>NUCLEOTIDE SEQUENCE</scope>
    <source>
        <strain evidence="7">RS5133</strain>
    </source>
</reference>
<sequence>FYFQMADDDEKYAYLLQPIKDLQKNWDMDLEDILGKYLQQLSDIADQEELGLQKKHAVDFAEASRVIQGSATIYGRKVDFVYDDVIAFRNMLSTNKGKGKGKKNAAEDEEEDDGIDPIDTVPSDSFVLIDYSKSKRSDMASLCIKNGVKRVLTVPLMPMSLMPLADFEKCNVPMYARKKSKEVIGKKDDFKMNSAYISEEGAILLDLMNRNLIGKFSRLIDEENMPPPPSRNFSRLTNTQPPLSQPFASQAFASQSFNSNGTTEADLEVGAMMRGRMSSLNPVEGIREGSMSRDCISTMDERRKTEVIRPSTRFNMSIVNEANEDDFGGGGGFDDSMGGGMDNMENDENEQSRREEKRNPWDENDLEEDPVHNMMADPYAELKWRRKPLVLVKSRLNTKKILANIKKARAAMTPRQRAMETLDYLNEFVFCKVVKKKKKFREDEDNWSKMVLAPFVARMKKAREQEEKKRRKKIVLTQKTTQSQPTMVEEEYVYDGADDDDDYDNFGGGMDYSDGGIHDGMNDEPIHTSSPLKRREEEEKEKGPNDYGMDEREMRSRGGLAVLDPDDYYLHSAGDVFDSIEGTNQIFWEDPEEAEKRSQMRTRIEEWGKKVIPLLDEEEGFKEFDIHHYGNTMLQVFDDVGEQRLLSHMVAGCHIREVSRYMLSVLMMANTYNVEVDYNDNADEVVPMKVSLLKRERHHEVFNQEDGFV</sequence>
<dbReference type="Pfam" id="PF06278">
    <property type="entry name" value="CNDH2_N"/>
    <property type="match status" value="1"/>
</dbReference>
<dbReference type="GO" id="GO:0010032">
    <property type="term" value="P:meiotic chromosome condensation"/>
    <property type="evidence" value="ECO:0007669"/>
    <property type="project" value="TreeGrafter"/>
</dbReference>
<gene>
    <name evidence="7" type="ORF">PFISCL1PPCAC_14637</name>
</gene>
<organism evidence="7 8">
    <name type="scientific">Pristionchus fissidentatus</name>
    <dbReference type="NCBI Taxonomy" id="1538716"/>
    <lineage>
        <taxon>Eukaryota</taxon>
        <taxon>Metazoa</taxon>
        <taxon>Ecdysozoa</taxon>
        <taxon>Nematoda</taxon>
        <taxon>Chromadorea</taxon>
        <taxon>Rhabditida</taxon>
        <taxon>Rhabditina</taxon>
        <taxon>Diplogasteromorpha</taxon>
        <taxon>Diplogasteroidea</taxon>
        <taxon>Neodiplogasteridae</taxon>
        <taxon>Pristionchus</taxon>
    </lineage>
</organism>
<dbReference type="InterPro" id="IPR031737">
    <property type="entry name" value="CNDH2_C"/>
</dbReference>
<feature type="domain" description="Condensin II complex subunit H2 N-terminal" evidence="5">
    <location>
        <begin position="11"/>
        <end position="130"/>
    </location>
</feature>
<dbReference type="InterPro" id="IPR031739">
    <property type="entry name" value="Ncaph2"/>
</dbReference>
<feature type="non-terminal residue" evidence="7">
    <location>
        <position position="1"/>
    </location>
</feature>
<dbReference type="PANTHER" id="PTHR14324">
    <property type="entry name" value="CONDENSIN-2 COMPLEX SUBUNIT H2"/>
    <property type="match status" value="1"/>
</dbReference>
<feature type="region of interest" description="Disordered" evidence="4">
    <location>
        <begin position="96"/>
        <end position="116"/>
    </location>
</feature>
<evidence type="ECO:0000256" key="4">
    <source>
        <dbReference type="SAM" id="MobiDB-lite"/>
    </source>
</evidence>
<evidence type="ECO:0008006" key="9">
    <source>
        <dbReference type="Google" id="ProtNLM"/>
    </source>
</evidence>
<accession>A0AAV5VZ38</accession>
<name>A0AAV5VZ38_9BILA</name>
<feature type="compositionally biased region" description="Acidic residues" evidence="4">
    <location>
        <begin position="107"/>
        <end position="116"/>
    </location>
</feature>
<evidence type="ECO:0000259" key="6">
    <source>
        <dbReference type="Pfam" id="PF16858"/>
    </source>
</evidence>
<comment type="similarity">
    <text evidence="2">Belongs to the CND2 H2 (condensin-2 subunit 2) family.</text>
</comment>
<feature type="domain" description="Condensin-2 complex subunit H2 C-terminal" evidence="6">
    <location>
        <begin position="586"/>
        <end position="702"/>
    </location>
</feature>
<feature type="compositionally biased region" description="Basic and acidic residues" evidence="4">
    <location>
        <begin position="350"/>
        <end position="361"/>
    </location>
</feature>
<dbReference type="InterPro" id="IPR009378">
    <property type="entry name" value="H2_N"/>
</dbReference>
<dbReference type="EMBL" id="BTSY01000004">
    <property type="protein sequence ID" value="GMT23340.1"/>
    <property type="molecule type" value="Genomic_DNA"/>
</dbReference>
<feature type="region of interest" description="Disordered" evidence="4">
    <location>
        <begin position="512"/>
        <end position="552"/>
    </location>
</feature>
<comment type="subcellular location">
    <subcellularLocation>
        <location evidence="1">Nucleus</location>
    </subcellularLocation>
</comment>
<comment type="caution">
    <text evidence="7">The sequence shown here is derived from an EMBL/GenBank/DDBJ whole genome shotgun (WGS) entry which is preliminary data.</text>
</comment>